<dbReference type="Proteomes" id="UP000887013">
    <property type="component" value="Unassembled WGS sequence"/>
</dbReference>
<comment type="caution">
    <text evidence="1">The sequence shown here is derived from an EMBL/GenBank/DDBJ whole genome shotgun (WGS) entry which is preliminary data.</text>
</comment>
<name>A0A8X6PLU8_NEPPI</name>
<evidence type="ECO:0000313" key="1">
    <source>
        <dbReference type="EMBL" id="GFT70692.1"/>
    </source>
</evidence>
<keyword evidence="2" id="KW-1185">Reference proteome</keyword>
<protein>
    <submittedName>
        <fullName evidence="1">Protein madd-4</fullName>
    </submittedName>
</protein>
<feature type="non-terminal residue" evidence="1">
    <location>
        <position position="165"/>
    </location>
</feature>
<proteinExistence type="predicted"/>
<organism evidence="1 2">
    <name type="scientific">Nephila pilipes</name>
    <name type="common">Giant wood spider</name>
    <name type="synonym">Nephila maculata</name>
    <dbReference type="NCBI Taxonomy" id="299642"/>
    <lineage>
        <taxon>Eukaryota</taxon>
        <taxon>Metazoa</taxon>
        <taxon>Ecdysozoa</taxon>
        <taxon>Arthropoda</taxon>
        <taxon>Chelicerata</taxon>
        <taxon>Arachnida</taxon>
        <taxon>Araneae</taxon>
        <taxon>Araneomorphae</taxon>
        <taxon>Entelegynae</taxon>
        <taxon>Araneoidea</taxon>
        <taxon>Nephilidae</taxon>
        <taxon>Nephila</taxon>
    </lineage>
</organism>
<dbReference type="EMBL" id="BMAW01116437">
    <property type="protein sequence ID" value="GFT70692.1"/>
    <property type="molecule type" value="Genomic_DNA"/>
</dbReference>
<evidence type="ECO:0000313" key="2">
    <source>
        <dbReference type="Proteomes" id="UP000887013"/>
    </source>
</evidence>
<gene>
    <name evidence="1" type="primary">madd-4_3</name>
    <name evidence="1" type="ORF">NPIL_433321</name>
</gene>
<sequence>STSFFSTTPAPALENRQRNMTNRSALPQVRHFLVNMRHFAEERIKSDPVILEYEWIVGEWSKCSHSCGETGMQTPSTCRLRQFNQSSLFWGDRLWKYLIVSIDVGLIQPHSDGSTSWAHVEALPTPPVQFMSRLQAGGYAVLSVDEGECLVVMDTLLFRYPLIVQ</sequence>
<dbReference type="AlphaFoldDB" id="A0A8X6PLU8"/>
<accession>A0A8X6PLU8</accession>
<reference evidence="1" key="1">
    <citation type="submission" date="2020-08" db="EMBL/GenBank/DDBJ databases">
        <title>Multicomponent nature underlies the extraordinary mechanical properties of spider dragline silk.</title>
        <authorList>
            <person name="Kono N."/>
            <person name="Nakamura H."/>
            <person name="Mori M."/>
            <person name="Yoshida Y."/>
            <person name="Ohtoshi R."/>
            <person name="Malay A.D."/>
            <person name="Moran D.A.P."/>
            <person name="Tomita M."/>
            <person name="Numata K."/>
            <person name="Arakawa K."/>
        </authorList>
    </citation>
    <scope>NUCLEOTIDE SEQUENCE</scope>
</reference>